<dbReference type="RefSeq" id="XP_005837759.1">
    <property type="nucleotide sequence ID" value="XM_005837702.1"/>
</dbReference>
<keyword evidence="2 3" id="KW-0040">ANK repeat</keyword>
<dbReference type="eggNOG" id="KOG4177">
    <property type="taxonomic scope" value="Eukaryota"/>
</dbReference>
<dbReference type="AlphaFoldDB" id="L1JR88"/>
<keyword evidence="7" id="KW-1185">Reference proteome</keyword>
<dbReference type="PaxDb" id="55529-EKX50779"/>
<dbReference type="EnsemblProtists" id="EKX50779">
    <property type="protein sequence ID" value="EKX50779"/>
    <property type="gene ID" value="GUITHDRAFT_161714"/>
</dbReference>
<dbReference type="EMBL" id="JH992977">
    <property type="protein sequence ID" value="EKX50779.1"/>
    <property type="molecule type" value="Genomic_DNA"/>
</dbReference>
<evidence type="ECO:0000313" key="7">
    <source>
        <dbReference type="Proteomes" id="UP000011087"/>
    </source>
</evidence>
<evidence type="ECO:0000256" key="3">
    <source>
        <dbReference type="PROSITE-ProRule" id="PRU00023"/>
    </source>
</evidence>
<dbReference type="PROSITE" id="PS50088">
    <property type="entry name" value="ANK_REPEAT"/>
    <property type="match status" value="3"/>
</dbReference>
<dbReference type="Pfam" id="PF12796">
    <property type="entry name" value="Ank_2"/>
    <property type="match status" value="1"/>
</dbReference>
<dbReference type="PROSITE" id="PS50297">
    <property type="entry name" value="ANK_REP_REGION"/>
    <property type="match status" value="3"/>
</dbReference>
<reference evidence="7" key="2">
    <citation type="submission" date="2012-11" db="EMBL/GenBank/DDBJ databases">
        <authorList>
            <person name="Kuo A."/>
            <person name="Curtis B.A."/>
            <person name="Tanifuji G."/>
            <person name="Burki F."/>
            <person name="Gruber A."/>
            <person name="Irimia M."/>
            <person name="Maruyama S."/>
            <person name="Arias M.C."/>
            <person name="Ball S.G."/>
            <person name="Gile G.H."/>
            <person name="Hirakawa Y."/>
            <person name="Hopkins J.F."/>
            <person name="Rensing S.A."/>
            <person name="Schmutz J."/>
            <person name="Symeonidi A."/>
            <person name="Elias M."/>
            <person name="Eveleigh R.J."/>
            <person name="Herman E.K."/>
            <person name="Klute M.J."/>
            <person name="Nakayama T."/>
            <person name="Obornik M."/>
            <person name="Reyes-Prieto A."/>
            <person name="Armbrust E.V."/>
            <person name="Aves S.J."/>
            <person name="Beiko R.G."/>
            <person name="Coutinho P."/>
            <person name="Dacks J.B."/>
            <person name="Durnford D.G."/>
            <person name="Fast N.M."/>
            <person name="Green B.R."/>
            <person name="Grisdale C."/>
            <person name="Hempe F."/>
            <person name="Henrissat B."/>
            <person name="Hoppner M.P."/>
            <person name="Ishida K.-I."/>
            <person name="Kim E."/>
            <person name="Koreny L."/>
            <person name="Kroth P.G."/>
            <person name="Liu Y."/>
            <person name="Malik S.-B."/>
            <person name="Maier U.G."/>
            <person name="McRose D."/>
            <person name="Mock T."/>
            <person name="Neilson J.A."/>
            <person name="Onodera N.T."/>
            <person name="Poole A.M."/>
            <person name="Pritham E.J."/>
            <person name="Richards T.A."/>
            <person name="Rocap G."/>
            <person name="Roy S.W."/>
            <person name="Sarai C."/>
            <person name="Schaack S."/>
            <person name="Shirato S."/>
            <person name="Slamovits C.H."/>
            <person name="Spencer D.F."/>
            <person name="Suzuki S."/>
            <person name="Worden A.Z."/>
            <person name="Zauner S."/>
            <person name="Barry K."/>
            <person name="Bell C."/>
            <person name="Bharti A.K."/>
            <person name="Crow J.A."/>
            <person name="Grimwood J."/>
            <person name="Kramer R."/>
            <person name="Lindquist E."/>
            <person name="Lucas S."/>
            <person name="Salamov A."/>
            <person name="McFadden G.I."/>
            <person name="Lane C.E."/>
            <person name="Keeling P.J."/>
            <person name="Gray M.W."/>
            <person name="Grigoriev I.V."/>
            <person name="Archibald J.M."/>
        </authorList>
    </citation>
    <scope>NUCLEOTIDE SEQUENCE</scope>
    <source>
        <strain evidence="7">CCMP2712</strain>
    </source>
</reference>
<name>L1JR88_GUITC</name>
<feature type="compositionally biased region" description="Basic and acidic residues" evidence="4">
    <location>
        <begin position="10"/>
        <end position="26"/>
    </location>
</feature>
<reference evidence="6" key="3">
    <citation type="submission" date="2015-06" db="UniProtKB">
        <authorList>
            <consortium name="EnsemblProtists"/>
        </authorList>
    </citation>
    <scope>IDENTIFICATION</scope>
</reference>
<dbReference type="Pfam" id="PF00023">
    <property type="entry name" value="Ank"/>
    <property type="match status" value="2"/>
</dbReference>
<dbReference type="STRING" id="905079.L1JR88"/>
<dbReference type="HOGENOM" id="CLU_878372_0_0_1"/>
<gene>
    <name evidence="5" type="ORF">GUITHDRAFT_161714</name>
</gene>
<dbReference type="InterPro" id="IPR036770">
    <property type="entry name" value="Ankyrin_rpt-contain_sf"/>
</dbReference>
<dbReference type="Gene3D" id="1.25.40.20">
    <property type="entry name" value="Ankyrin repeat-containing domain"/>
    <property type="match status" value="2"/>
</dbReference>
<dbReference type="GeneID" id="17307368"/>
<dbReference type="Proteomes" id="UP000011087">
    <property type="component" value="Unassembled WGS sequence"/>
</dbReference>
<dbReference type="PANTHER" id="PTHR24189:SF50">
    <property type="entry name" value="ANKYRIN REPEAT AND SOCS BOX PROTEIN 2"/>
    <property type="match status" value="1"/>
</dbReference>
<keyword evidence="1" id="KW-0677">Repeat</keyword>
<feature type="repeat" description="ANK" evidence="3">
    <location>
        <begin position="82"/>
        <end position="114"/>
    </location>
</feature>
<evidence type="ECO:0000256" key="1">
    <source>
        <dbReference type="ARBA" id="ARBA00022737"/>
    </source>
</evidence>
<evidence type="ECO:0000256" key="2">
    <source>
        <dbReference type="ARBA" id="ARBA00023043"/>
    </source>
</evidence>
<evidence type="ECO:0000313" key="5">
    <source>
        <dbReference type="EMBL" id="EKX50779.1"/>
    </source>
</evidence>
<proteinExistence type="predicted"/>
<dbReference type="InterPro" id="IPR050745">
    <property type="entry name" value="Multifunctional_regulatory"/>
</dbReference>
<feature type="region of interest" description="Disordered" evidence="4">
    <location>
        <begin position="1"/>
        <end position="26"/>
    </location>
</feature>
<dbReference type="SUPFAM" id="SSF48403">
    <property type="entry name" value="Ankyrin repeat"/>
    <property type="match status" value="1"/>
</dbReference>
<dbReference type="SMART" id="SM00248">
    <property type="entry name" value="ANK"/>
    <property type="match status" value="5"/>
</dbReference>
<feature type="repeat" description="ANK" evidence="3">
    <location>
        <begin position="148"/>
        <end position="180"/>
    </location>
</feature>
<reference evidence="5 7" key="1">
    <citation type="journal article" date="2012" name="Nature">
        <title>Algal genomes reveal evolutionary mosaicism and the fate of nucleomorphs.</title>
        <authorList>
            <consortium name="DOE Joint Genome Institute"/>
            <person name="Curtis B.A."/>
            <person name="Tanifuji G."/>
            <person name="Burki F."/>
            <person name="Gruber A."/>
            <person name="Irimia M."/>
            <person name="Maruyama S."/>
            <person name="Arias M.C."/>
            <person name="Ball S.G."/>
            <person name="Gile G.H."/>
            <person name="Hirakawa Y."/>
            <person name="Hopkins J.F."/>
            <person name="Kuo A."/>
            <person name="Rensing S.A."/>
            <person name="Schmutz J."/>
            <person name="Symeonidi A."/>
            <person name="Elias M."/>
            <person name="Eveleigh R.J."/>
            <person name="Herman E.K."/>
            <person name="Klute M.J."/>
            <person name="Nakayama T."/>
            <person name="Obornik M."/>
            <person name="Reyes-Prieto A."/>
            <person name="Armbrust E.V."/>
            <person name="Aves S.J."/>
            <person name="Beiko R.G."/>
            <person name="Coutinho P."/>
            <person name="Dacks J.B."/>
            <person name="Durnford D.G."/>
            <person name="Fast N.M."/>
            <person name="Green B.R."/>
            <person name="Grisdale C.J."/>
            <person name="Hempel F."/>
            <person name="Henrissat B."/>
            <person name="Hoppner M.P."/>
            <person name="Ishida K."/>
            <person name="Kim E."/>
            <person name="Koreny L."/>
            <person name="Kroth P.G."/>
            <person name="Liu Y."/>
            <person name="Malik S.B."/>
            <person name="Maier U.G."/>
            <person name="McRose D."/>
            <person name="Mock T."/>
            <person name="Neilson J.A."/>
            <person name="Onodera N.T."/>
            <person name="Poole A.M."/>
            <person name="Pritham E.J."/>
            <person name="Richards T.A."/>
            <person name="Rocap G."/>
            <person name="Roy S.W."/>
            <person name="Sarai C."/>
            <person name="Schaack S."/>
            <person name="Shirato S."/>
            <person name="Slamovits C.H."/>
            <person name="Spencer D.F."/>
            <person name="Suzuki S."/>
            <person name="Worden A.Z."/>
            <person name="Zauner S."/>
            <person name="Barry K."/>
            <person name="Bell C."/>
            <person name="Bharti A.K."/>
            <person name="Crow J.A."/>
            <person name="Grimwood J."/>
            <person name="Kramer R."/>
            <person name="Lindquist E."/>
            <person name="Lucas S."/>
            <person name="Salamov A."/>
            <person name="McFadden G.I."/>
            <person name="Lane C.E."/>
            <person name="Keeling P.J."/>
            <person name="Gray M.W."/>
            <person name="Grigoriev I.V."/>
            <person name="Archibald J.M."/>
        </authorList>
    </citation>
    <scope>NUCLEOTIDE SEQUENCE</scope>
    <source>
        <strain evidence="5 7">CCMP2712</strain>
    </source>
</reference>
<feature type="repeat" description="ANK" evidence="3">
    <location>
        <begin position="115"/>
        <end position="147"/>
    </location>
</feature>
<dbReference type="OrthoDB" id="20872at2759"/>
<dbReference type="PANTHER" id="PTHR24189">
    <property type="entry name" value="MYOTROPHIN"/>
    <property type="match status" value="1"/>
</dbReference>
<accession>L1JR88</accession>
<dbReference type="InterPro" id="IPR002110">
    <property type="entry name" value="Ankyrin_rpt"/>
</dbReference>
<dbReference type="KEGG" id="gtt:GUITHDRAFT_161714"/>
<evidence type="ECO:0000256" key="4">
    <source>
        <dbReference type="SAM" id="MobiDB-lite"/>
    </source>
</evidence>
<sequence length="317" mass="35650">MQDGVGEGMEQDHRAARLARDREKRRMQKMEKEMRTSWLYRNKLHAAAMKGDDNLARTMLAKDSSAGMNLNKVFVDQTWVEDGQSPLFFAAIKGQLKMVQTLIDAGANVDLKNYDGRTPLSLAAEYGKHETCTLLIDNQADVNSKDTRGRTPLHIAVQKNHARTVRVLLERNADPCACTRTQSWTPLHLAATTTGCDIKIVCMLLGGPSYPLDNEEMEAKEDRGMTMARLLEDETAWSNQVEQLISNSTRNGNARTRLQHVYPSDWLYDDVGQLYRLCMQRFPALPLPPYLSDLSIKSAMGCTPLDEVSRADGMRSL</sequence>
<evidence type="ECO:0000313" key="6">
    <source>
        <dbReference type="EnsemblProtists" id="EKX50779"/>
    </source>
</evidence>
<protein>
    <submittedName>
        <fullName evidence="5 6">Uncharacterized protein</fullName>
    </submittedName>
</protein>
<organism evidence="5">
    <name type="scientific">Guillardia theta (strain CCMP2712)</name>
    <name type="common">Cryptophyte</name>
    <dbReference type="NCBI Taxonomy" id="905079"/>
    <lineage>
        <taxon>Eukaryota</taxon>
        <taxon>Cryptophyceae</taxon>
        <taxon>Pyrenomonadales</taxon>
        <taxon>Geminigeraceae</taxon>
        <taxon>Guillardia</taxon>
    </lineage>
</organism>
<dbReference type="OMA" id="TACINSH"/>